<dbReference type="PRINTS" id="PR00870">
    <property type="entry name" value="DNAPOLXBETA"/>
</dbReference>
<dbReference type="Gene3D" id="3.40.50.10190">
    <property type="entry name" value="BRCT domain"/>
    <property type="match status" value="1"/>
</dbReference>
<evidence type="ECO:0000256" key="2">
    <source>
        <dbReference type="ARBA" id="ARBA00012417"/>
    </source>
</evidence>
<dbReference type="InterPro" id="IPR028207">
    <property type="entry name" value="DNA_pol_B_palm_palm"/>
</dbReference>
<comment type="caution">
    <text evidence="15">The sequence shown here is derived from an EMBL/GenBank/DDBJ whole genome shotgun (WGS) entry which is preliminary data.</text>
</comment>
<keyword evidence="11" id="KW-0456">Lyase</keyword>
<keyword evidence="8" id="KW-0227">DNA damage</keyword>
<dbReference type="Pfam" id="PF14716">
    <property type="entry name" value="HHH_8"/>
    <property type="match status" value="1"/>
</dbReference>
<feature type="compositionally biased region" description="Polar residues" evidence="13">
    <location>
        <begin position="132"/>
        <end position="142"/>
    </location>
</feature>
<organism evidence="15 16">
    <name type="scientific">Vanrija albida</name>
    <dbReference type="NCBI Taxonomy" id="181172"/>
    <lineage>
        <taxon>Eukaryota</taxon>
        <taxon>Fungi</taxon>
        <taxon>Dikarya</taxon>
        <taxon>Basidiomycota</taxon>
        <taxon>Agaricomycotina</taxon>
        <taxon>Tremellomycetes</taxon>
        <taxon>Trichosporonales</taxon>
        <taxon>Trichosporonaceae</taxon>
        <taxon>Vanrija</taxon>
    </lineage>
</organism>
<dbReference type="PANTHER" id="PTHR11276">
    <property type="entry name" value="DNA POLYMERASE TYPE-X FAMILY MEMBER"/>
    <property type="match status" value="1"/>
</dbReference>
<dbReference type="InterPro" id="IPR022312">
    <property type="entry name" value="DNA_pol_X"/>
</dbReference>
<dbReference type="Gene3D" id="3.30.460.10">
    <property type="entry name" value="Beta Polymerase, domain 2"/>
    <property type="match status" value="1"/>
</dbReference>
<dbReference type="InterPro" id="IPR036420">
    <property type="entry name" value="BRCT_dom_sf"/>
</dbReference>
<evidence type="ECO:0000256" key="4">
    <source>
        <dbReference type="ARBA" id="ARBA00022634"/>
    </source>
</evidence>
<dbReference type="RefSeq" id="XP_069205868.1">
    <property type="nucleotide sequence ID" value="XM_069356027.1"/>
</dbReference>
<dbReference type="InterPro" id="IPR043519">
    <property type="entry name" value="NT_sf"/>
</dbReference>
<name>A0ABR3PU00_9TREE</name>
<dbReference type="Gene3D" id="1.10.150.20">
    <property type="entry name" value="5' to 3' exonuclease, C-terminal subdomain"/>
    <property type="match status" value="1"/>
</dbReference>
<dbReference type="InterPro" id="IPR018944">
    <property type="entry name" value="DNA_pol_lambd_fingers_domain"/>
</dbReference>
<keyword evidence="4" id="KW-0237">DNA synthesis</keyword>
<evidence type="ECO:0000313" key="15">
    <source>
        <dbReference type="EMBL" id="KAL1405924.1"/>
    </source>
</evidence>
<proteinExistence type="predicted"/>
<dbReference type="SUPFAM" id="SSF81301">
    <property type="entry name" value="Nucleotidyltransferase"/>
    <property type="match status" value="1"/>
</dbReference>
<evidence type="ECO:0000259" key="14">
    <source>
        <dbReference type="PROSITE" id="PS50172"/>
    </source>
</evidence>
<feature type="region of interest" description="Disordered" evidence="13">
    <location>
        <begin position="390"/>
        <end position="410"/>
    </location>
</feature>
<evidence type="ECO:0000256" key="11">
    <source>
        <dbReference type="ARBA" id="ARBA00023239"/>
    </source>
</evidence>
<dbReference type="Pfam" id="PF10391">
    <property type="entry name" value="DNA_pol_lambd_f"/>
    <property type="match status" value="1"/>
</dbReference>
<feature type="compositionally biased region" description="Polar residues" evidence="13">
    <location>
        <begin position="79"/>
        <end position="109"/>
    </location>
</feature>
<dbReference type="SMART" id="SM00483">
    <property type="entry name" value="POLXc"/>
    <property type="match status" value="1"/>
</dbReference>
<evidence type="ECO:0000256" key="3">
    <source>
        <dbReference type="ARBA" id="ARBA00016513"/>
    </source>
</evidence>
<dbReference type="InterPro" id="IPR002008">
    <property type="entry name" value="DNA_pol_X_beta-like"/>
</dbReference>
<dbReference type="EC" id="2.7.7.7" evidence="2"/>
<dbReference type="SUPFAM" id="SSF47802">
    <property type="entry name" value="DNA polymerase beta, N-terminal domain-like"/>
    <property type="match status" value="1"/>
</dbReference>
<dbReference type="SUPFAM" id="SSF81585">
    <property type="entry name" value="PsbU/PolX domain-like"/>
    <property type="match status" value="1"/>
</dbReference>
<sequence length="834" mass="90888">MSRRAQEPIDYDPPPSGDLWAKLDELDQADWWRDTEEEDRAFRKYVEEDIARRWNGNPQDSSPLAAGNVSVLEAPAGQTVPSSSPNEPNDTTAAFPTPTYANQLASAPSPSDYVSPLPEVTPLRARGLAYTQAPTPTVSTPSLRPRLPAPPTVTTTPTVPTAGPSNKTFATPPSVATPSQTPRVLVPDSVGQGRRDDPATPVPLGAAIQGKRNFQQLTKHFDDFSKALKDSAIPPASRGRGRGRGGLGRSGSRAPSLLGLGGTILKGLRFCIPPETNQVNKHKQRWDIISKLGGDVVLQPDTAITHIVYDSGRSAAVLARELGLESLTELPEGTVCVKWEWVAQCKLAGKVLDTTAWLSFPRTAFTRTVSVSAAQTRMADITQKLRGSSGVVTRKRAARSDSESESSERPVAKFAFRPVLPTRSAGSLGAPLVPATRSTVATRHSVTPGPGWVEPQAGQEDGLDVMIVGLKNGSIQDDDDGGGNSGDEQSDEEPGNPNPWADKFKCGQKHDGTAPTGPNEWLAKQFDDLHSKYEAMPGKNEFAIRGYQKTAGILRRTAYAITSGAQAKKIKGIGSSMADRIDEFLTGAQGRAYYEDNERARTMAIFHNVYGVGKKHAHDLWQQGARSLDDLRTKDFGLTEGQKLGVELYDDLNSRIPRDECRQIFEAIREAALAIDPKIWIEIMGSYRRGAENSGDVDILITRDPSDGITHVGVLKRLLSSLHASGILTHDLTTPSDYTALESKWMGVGRISPTGKYRRIDILTIPYDQWGAALIYFTGNEVGYSLNQRGLSHGVIRDRKGEKMTEGHIIASRTEREIFDVLGIRWRPPHERRP</sequence>
<dbReference type="Gene3D" id="3.30.210.10">
    <property type="entry name" value="DNA polymerase, thumb domain"/>
    <property type="match status" value="1"/>
</dbReference>
<evidence type="ECO:0000256" key="10">
    <source>
        <dbReference type="ARBA" id="ARBA00023204"/>
    </source>
</evidence>
<evidence type="ECO:0000256" key="13">
    <source>
        <dbReference type="SAM" id="MobiDB-lite"/>
    </source>
</evidence>
<reference evidence="15 16" key="1">
    <citation type="submission" date="2023-08" db="EMBL/GenBank/DDBJ databases">
        <title>Annotated Genome Sequence of Vanrija albida AlHP1.</title>
        <authorList>
            <person name="Herzog R."/>
        </authorList>
    </citation>
    <scope>NUCLEOTIDE SEQUENCE [LARGE SCALE GENOMIC DNA]</scope>
    <source>
        <strain evidence="15 16">AlHP1</strain>
    </source>
</reference>
<dbReference type="CDD" id="cd00141">
    <property type="entry name" value="NT_POLXc"/>
    <property type="match status" value="1"/>
</dbReference>
<dbReference type="Pfam" id="PF14792">
    <property type="entry name" value="DNA_pol_B_palm"/>
    <property type="match status" value="1"/>
</dbReference>
<keyword evidence="5" id="KW-0808">Transferase</keyword>
<protein>
    <recommendedName>
        <fullName evidence="3">DNA polymerase lambda</fullName>
        <ecNumber evidence="2">2.7.7.7</ecNumber>
    </recommendedName>
</protein>
<dbReference type="PROSITE" id="PS50172">
    <property type="entry name" value="BRCT"/>
    <property type="match status" value="1"/>
</dbReference>
<gene>
    <name evidence="15" type="ORF">Q8F55_007604</name>
</gene>
<dbReference type="InterPro" id="IPR010996">
    <property type="entry name" value="HHH_MUS81"/>
</dbReference>
<dbReference type="InterPro" id="IPR001357">
    <property type="entry name" value="BRCT_dom"/>
</dbReference>
<dbReference type="EMBL" id="JBBXJM010000006">
    <property type="protein sequence ID" value="KAL1405924.1"/>
    <property type="molecule type" value="Genomic_DNA"/>
</dbReference>
<evidence type="ECO:0000256" key="5">
    <source>
        <dbReference type="ARBA" id="ARBA00022679"/>
    </source>
</evidence>
<feature type="region of interest" description="Disordered" evidence="13">
    <location>
        <begin position="472"/>
        <end position="519"/>
    </location>
</feature>
<keyword evidence="16" id="KW-1185">Reference proteome</keyword>
<evidence type="ECO:0000256" key="8">
    <source>
        <dbReference type="ARBA" id="ARBA00022763"/>
    </source>
</evidence>
<keyword evidence="6" id="KW-0548">Nucleotidyltransferase</keyword>
<comment type="catalytic activity">
    <reaction evidence="12">
        <text>DNA(n) + a 2'-deoxyribonucleoside 5'-triphosphate = DNA(n+1) + diphosphate</text>
        <dbReference type="Rhea" id="RHEA:22508"/>
        <dbReference type="Rhea" id="RHEA-COMP:17339"/>
        <dbReference type="Rhea" id="RHEA-COMP:17340"/>
        <dbReference type="ChEBI" id="CHEBI:33019"/>
        <dbReference type="ChEBI" id="CHEBI:61560"/>
        <dbReference type="ChEBI" id="CHEBI:173112"/>
        <dbReference type="EC" id="2.7.7.7"/>
    </reaction>
</comment>
<feature type="compositionally biased region" description="Basic and acidic residues" evidence="13">
    <location>
        <begin position="502"/>
        <end position="512"/>
    </location>
</feature>
<evidence type="ECO:0000313" key="16">
    <source>
        <dbReference type="Proteomes" id="UP001565368"/>
    </source>
</evidence>
<dbReference type="InterPro" id="IPR027421">
    <property type="entry name" value="DNA_pol_lamdba_lyase_dom_sf"/>
</dbReference>
<dbReference type="InterPro" id="IPR037160">
    <property type="entry name" value="DNA_Pol_thumb_sf"/>
</dbReference>
<dbReference type="InterPro" id="IPR029398">
    <property type="entry name" value="PolB_thumb"/>
</dbReference>
<evidence type="ECO:0000256" key="9">
    <source>
        <dbReference type="ARBA" id="ARBA00022932"/>
    </source>
</evidence>
<evidence type="ECO:0000256" key="1">
    <source>
        <dbReference type="ARBA" id="ARBA00001936"/>
    </source>
</evidence>
<dbReference type="PRINTS" id="PR00869">
    <property type="entry name" value="DNAPOLX"/>
</dbReference>
<feature type="region of interest" description="Disordered" evidence="13">
    <location>
        <begin position="437"/>
        <end position="458"/>
    </location>
</feature>
<keyword evidence="10" id="KW-0234">DNA repair</keyword>
<feature type="region of interest" description="Disordered" evidence="13">
    <location>
        <begin position="229"/>
        <end position="254"/>
    </location>
</feature>
<feature type="compositionally biased region" description="Low complexity" evidence="13">
    <location>
        <begin position="152"/>
        <end position="162"/>
    </location>
</feature>
<dbReference type="SUPFAM" id="SSF52113">
    <property type="entry name" value="BRCT domain"/>
    <property type="match status" value="1"/>
</dbReference>
<dbReference type="Proteomes" id="UP001565368">
    <property type="component" value="Unassembled WGS sequence"/>
</dbReference>
<feature type="region of interest" description="Disordered" evidence="13">
    <location>
        <begin position="50"/>
        <end position="118"/>
    </location>
</feature>
<feature type="compositionally biased region" description="Basic and acidic residues" evidence="13">
    <location>
        <begin position="398"/>
        <end position="410"/>
    </location>
</feature>
<comment type="cofactor">
    <cofactor evidence="1">
        <name>Mn(2+)</name>
        <dbReference type="ChEBI" id="CHEBI:29035"/>
    </cofactor>
</comment>
<accession>A0ABR3PU00</accession>
<dbReference type="PANTHER" id="PTHR11276:SF28">
    <property type="entry name" value="DNA POLYMERASE LAMBDA"/>
    <property type="match status" value="1"/>
</dbReference>
<keyword evidence="9" id="KW-0239">DNA-directed DNA polymerase</keyword>
<dbReference type="GeneID" id="95988647"/>
<feature type="region of interest" description="Disordered" evidence="13">
    <location>
        <begin position="131"/>
        <end position="210"/>
    </location>
</feature>
<dbReference type="InterPro" id="IPR002054">
    <property type="entry name" value="DNA-dir_DNA_pol_X"/>
</dbReference>
<dbReference type="Gene3D" id="1.10.150.110">
    <property type="entry name" value="DNA polymerase beta, N-terminal domain-like"/>
    <property type="match status" value="1"/>
</dbReference>
<evidence type="ECO:0000256" key="12">
    <source>
        <dbReference type="ARBA" id="ARBA00049244"/>
    </source>
</evidence>
<feature type="domain" description="BRCT" evidence="14">
    <location>
        <begin position="260"/>
        <end position="359"/>
    </location>
</feature>
<feature type="region of interest" description="Disordered" evidence="13">
    <location>
        <begin position="1"/>
        <end position="20"/>
    </location>
</feature>
<keyword evidence="7" id="KW-0235">DNA replication</keyword>
<evidence type="ECO:0000256" key="7">
    <source>
        <dbReference type="ARBA" id="ARBA00022705"/>
    </source>
</evidence>
<evidence type="ECO:0000256" key="6">
    <source>
        <dbReference type="ARBA" id="ARBA00022695"/>
    </source>
</evidence>
<dbReference type="Pfam" id="PF14791">
    <property type="entry name" value="DNA_pol_B_thumb"/>
    <property type="match status" value="1"/>
</dbReference>
<feature type="compositionally biased region" description="Polar residues" evidence="13">
    <location>
        <begin position="163"/>
        <end position="182"/>
    </location>
</feature>